<organism evidence="1 2">
    <name type="scientific">Bauhinia variegata</name>
    <name type="common">Purple orchid tree</name>
    <name type="synonym">Phanera variegata</name>
    <dbReference type="NCBI Taxonomy" id="167791"/>
    <lineage>
        <taxon>Eukaryota</taxon>
        <taxon>Viridiplantae</taxon>
        <taxon>Streptophyta</taxon>
        <taxon>Embryophyta</taxon>
        <taxon>Tracheophyta</taxon>
        <taxon>Spermatophyta</taxon>
        <taxon>Magnoliopsida</taxon>
        <taxon>eudicotyledons</taxon>
        <taxon>Gunneridae</taxon>
        <taxon>Pentapetalae</taxon>
        <taxon>rosids</taxon>
        <taxon>fabids</taxon>
        <taxon>Fabales</taxon>
        <taxon>Fabaceae</taxon>
        <taxon>Cercidoideae</taxon>
        <taxon>Cercideae</taxon>
        <taxon>Bauhiniinae</taxon>
        <taxon>Bauhinia</taxon>
    </lineage>
</organism>
<name>A0ACB9QF47_BAUVA</name>
<gene>
    <name evidence="1" type="ORF">L6164_001136</name>
</gene>
<evidence type="ECO:0000313" key="1">
    <source>
        <dbReference type="EMBL" id="KAI4357170.1"/>
    </source>
</evidence>
<reference evidence="1 2" key="1">
    <citation type="journal article" date="2022" name="DNA Res.">
        <title>Chromosomal-level genome assembly of the orchid tree Bauhinia variegata (Leguminosae; Cercidoideae) supports the allotetraploid origin hypothesis of Bauhinia.</title>
        <authorList>
            <person name="Zhong Y."/>
            <person name="Chen Y."/>
            <person name="Zheng D."/>
            <person name="Pang J."/>
            <person name="Liu Y."/>
            <person name="Luo S."/>
            <person name="Meng S."/>
            <person name="Qian L."/>
            <person name="Wei D."/>
            <person name="Dai S."/>
            <person name="Zhou R."/>
        </authorList>
    </citation>
    <scope>NUCLEOTIDE SEQUENCE [LARGE SCALE GENOMIC DNA]</scope>
    <source>
        <strain evidence="1">BV-YZ2020</strain>
    </source>
</reference>
<keyword evidence="2" id="KW-1185">Reference proteome</keyword>
<sequence length="245" mass="28480">MTRKKVKLQFIDNDSMRKATFKKRKKGLIKKINELSTLCDVDACAVIYSPFDPQPEIWPSPWRVQNVLNKFRKMPDLEQSKRMMNQESFIAQRISKTNEQLRKLRKDNREKLMTQLMYQYLNVGKIQHNMTMSDLNDLSLFIDQNMMKITKRIDELVKPTLSQIQPNVAGQNPTPTFEIATGEAQGAGTNIEWLLAKERPGLEANMGGLQNRQWFMGLDNNGREGMLPIGDANYQNPFWFNTFFP</sequence>
<proteinExistence type="predicted"/>
<dbReference type="EMBL" id="CM039426">
    <property type="protein sequence ID" value="KAI4357170.1"/>
    <property type="molecule type" value="Genomic_DNA"/>
</dbReference>
<dbReference type="Proteomes" id="UP000828941">
    <property type="component" value="Chromosome 1"/>
</dbReference>
<accession>A0ACB9QF47</accession>
<evidence type="ECO:0000313" key="2">
    <source>
        <dbReference type="Proteomes" id="UP000828941"/>
    </source>
</evidence>
<protein>
    <submittedName>
        <fullName evidence="1">Uncharacterized protein</fullName>
    </submittedName>
</protein>
<comment type="caution">
    <text evidence="1">The sequence shown here is derived from an EMBL/GenBank/DDBJ whole genome shotgun (WGS) entry which is preliminary data.</text>
</comment>